<comment type="caution">
    <text evidence="1">The sequence shown here is derived from an EMBL/GenBank/DDBJ whole genome shotgun (WGS) entry which is preliminary data.</text>
</comment>
<dbReference type="OrthoDB" id="1416113at2"/>
<dbReference type="EMBL" id="JWIC01000006">
    <property type="protein sequence ID" value="KID56558.1"/>
    <property type="molecule type" value="Genomic_DNA"/>
</dbReference>
<proteinExistence type="predicted"/>
<evidence type="ECO:0008006" key="3">
    <source>
        <dbReference type="Google" id="ProtNLM"/>
    </source>
</evidence>
<dbReference type="Proteomes" id="UP000031327">
    <property type="component" value="Unassembled WGS sequence"/>
</dbReference>
<reference evidence="1 2" key="1">
    <citation type="submission" date="2014-12" db="EMBL/GenBank/DDBJ databases">
        <title>Draft Genome Sequence of Pseudoalteromonas luteoviolacea HI1.</title>
        <authorList>
            <person name="Asahina A.Y."/>
            <person name="Hadfield M.G."/>
        </authorList>
    </citation>
    <scope>NUCLEOTIDE SEQUENCE [LARGE SCALE GENOMIC DNA]</scope>
    <source>
        <strain evidence="1 2">HI1</strain>
    </source>
</reference>
<name>A0A0C1MPM3_9GAMM</name>
<evidence type="ECO:0000313" key="1">
    <source>
        <dbReference type="EMBL" id="KID56558.1"/>
    </source>
</evidence>
<gene>
    <name evidence="1" type="ORF">JF50_11500</name>
</gene>
<evidence type="ECO:0000313" key="2">
    <source>
        <dbReference type="Proteomes" id="UP000031327"/>
    </source>
</evidence>
<accession>A0A0C1MPM3</accession>
<organism evidence="1 2">
    <name type="scientific">Pseudoalteromonas luteoviolacea</name>
    <dbReference type="NCBI Taxonomy" id="43657"/>
    <lineage>
        <taxon>Bacteria</taxon>
        <taxon>Pseudomonadati</taxon>
        <taxon>Pseudomonadota</taxon>
        <taxon>Gammaproteobacteria</taxon>
        <taxon>Alteromonadales</taxon>
        <taxon>Pseudoalteromonadaceae</taxon>
        <taxon>Pseudoalteromonas</taxon>
    </lineage>
</organism>
<protein>
    <recommendedName>
        <fullName evidence="3">DUF4263 domain-containing protein</fullName>
    </recommendedName>
</protein>
<dbReference type="AlphaFoldDB" id="A0A0C1MPM3"/>
<dbReference type="RefSeq" id="WP_039609626.1">
    <property type="nucleotide sequence ID" value="NZ_JWIC01000006.1"/>
</dbReference>
<sequence>MAIFADEKEMQEWLSSQLSSVDGLSSLILEQELSVTPANDQENNVLATFKYCYQSLHQGVVISEDTNISLESGDIMRPDFLLYAPESESMVIIELKNFAGATRQAGTEISAYESELKTYLPYISDGDLISVIISPEWPTLLRHYVFNEIFWLRKNIICLEPVLDNHGEKKLKIRSVKDIVENNELLCISEEHLGGHQICLYDHQYDVKSGTSSLDNHIQKLNAAIMAMATKGYSQNNNGFAFLWKDLRVHSQAPYSITVANFAPFQSLERFIKSDSVHDGKITKALIDVVGDRSPRGHSKSLYAICEAGTKWLTRITSPKLEGFGSWGFLRDQMMENSELISFHAWGVFGEIYSDKLAESYMNGNDTCPTCPKLGLDMLEELIDSDYEFVDISMYNYDPSTDSAFDEEAIKLLPPSERNS</sequence>